<protein>
    <submittedName>
        <fullName evidence="1">Uncharacterized protein MANES_05G161500</fullName>
    </submittedName>
</protein>
<sequence length="129" mass="13687">MLRCWFQVKTEPTPMAQPQSCRIGEDVSRLLPCTCCCGCLSGLDQTNGYDVFAEERMIRSAVVVKGNKGMVGTLAANAGVVRLRVVVDTDSFGSGTPVEFSGLSLSPSISLVSSSLTLMSQNRMSGSNS</sequence>
<proteinExistence type="predicted"/>
<dbReference type="AlphaFoldDB" id="A0A2P2KKM7"/>
<reference evidence="1" key="1">
    <citation type="submission" date="2018-02" db="EMBL/GenBank/DDBJ databases">
        <title>Rhizophora mucronata_Transcriptome.</title>
        <authorList>
            <person name="Meera S.P."/>
            <person name="Sreeshan A."/>
            <person name="Augustine A."/>
        </authorList>
    </citation>
    <scope>NUCLEOTIDE SEQUENCE</scope>
    <source>
        <tissue evidence="1">Leaf</tissue>
    </source>
</reference>
<evidence type="ECO:0000313" key="1">
    <source>
        <dbReference type="EMBL" id="MBX06276.1"/>
    </source>
</evidence>
<accession>A0A2P2KKM7</accession>
<organism evidence="1">
    <name type="scientific">Rhizophora mucronata</name>
    <name type="common">Asiatic mangrove</name>
    <dbReference type="NCBI Taxonomy" id="61149"/>
    <lineage>
        <taxon>Eukaryota</taxon>
        <taxon>Viridiplantae</taxon>
        <taxon>Streptophyta</taxon>
        <taxon>Embryophyta</taxon>
        <taxon>Tracheophyta</taxon>
        <taxon>Spermatophyta</taxon>
        <taxon>Magnoliopsida</taxon>
        <taxon>eudicotyledons</taxon>
        <taxon>Gunneridae</taxon>
        <taxon>Pentapetalae</taxon>
        <taxon>rosids</taxon>
        <taxon>fabids</taxon>
        <taxon>Malpighiales</taxon>
        <taxon>Rhizophoraceae</taxon>
        <taxon>Rhizophora</taxon>
    </lineage>
</organism>
<name>A0A2P2KKM7_RHIMU</name>
<dbReference type="EMBL" id="GGEC01025792">
    <property type="protein sequence ID" value="MBX06276.1"/>
    <property type="molecule type" value="Transcribed_RNA"/>
</dbReference>